<name>A0ABS4GGB4_9FIRM</name>
<sequence>MHIYMAVTPDKLELPLAVGNTATELAKILRIKEDTIYTGISRNYSGKTKGMKFIKIDIIEESDDK</sequence>
<dbReference type="Proteomes" id="UP001519342">
    <property type="component" value="Unassembled WGS sequence"/>
</dbReference>
<organism evidence="1 2">
    <name type="scientific">Sedimentibacter acidaminivorans</name>
    <dbReference type="NCBI Taxonomy" id="913099"/>
    <lineage>
        <taxon>Bacteria</taxon>
        <taxon>Bacillati</taxon>
        <taxon>Bacillota</taxon>
        <taxon>Tissierellia</taxon>
        <taxon>Sedimentibacter</taxon>
    </lineage>
</organism>
<accession>A0ABS4GGB4</accession>
<protein>
    <recommendedName>
        <fullName evidence="3">DNA-binding protein</fullName>
    </recommendedName>
</protein>
<evidence type="ECO:0008006" key="3">
    <source>
        <dbReference type="Google" id="ProtNLM"/>
    </source>
</evidence>
<proteinExistence type="predicted"/>
<gene>
    <name evidence="1" type="ORF">J2Z76_002606</name>
</gene>
<comment type="caution">
    <text evidence="1">The sequence shown here is derived from an EMBL/GenBank/DDBJ whole genome shotgun (WGS) entry which is preliminary data.</text>
</comment>
<dbReference type="EMBL" id="JAGGKS010000008">
    <property type="protein sequence ID" value="MBP1926736.1"/>
    <property type="molecule type" value="Genomic_DNA"/>
</dbReference>
<keyword evidence="2" id="KW-1185">Reference proteome</keyword>
<evidence type="ECO:0000313" key="2">
    <source>
        <dbReference type="Proteomes" id="UP001519342"/>
    </source>
</evidence>
<reference evidence="1 2" key="1">
    <citation type="submission" date="2021-03" db="EMBL/GenBank/DDBJ databases">
        <title>Genomic Encyclopedia of Type Strains, Phase IV (KMG-IV): sequencing the most valuable type-strain genomes for metagenomic binning, comparative biology and taxonomic classification.</title>
        <authorList>
            <person name="Goeker M."/>
        </authorList>
    </citation>
    <scope>NUCLEOTIDE SEQUENCE [LARGE SCALE GENOMIC DNA]</scope>
    <source>
        <strain evidence="1 2">DSM 24004</strain>
    </source>
</reference>
<dbReference type="RefSeq" id="WP_209512465.1">
    <property type="nucleotide sequence ID" value="NZ_JAGGKS010000008.1"/>
</dbReference>
<evidence type="ECO:0000313" key="1">
    <source>
        <dbReference type="EMBL" id="MBP1926736.1"/>
    </source>
</evidence>